<dbReference type="GO" id="GO:0004672">
    <property type="term" value="F:protein kinase activity"/>
    <property type="evidence" value="ECO:0007669"/>
    <property type="project" value="InterPro"/>
</dbReference>
<dbReference type="InterPro" id="IPR000719">
    <property type="entry name" value="Prot_kinase_dom"/>
</dbReference>
<evidence type="ECO:0000256" key="4">
    <source>
        <dbReference type="ARBA" id="ARBA00022840"/>
    </source>
</evidence>
<evidence type="ECO:0000313" key="6">
    <source>
        <dbReference type="EMBL" id="KAF7328114.1"/>
    </source>
</evidence>
<protein>
    <submittedName>
        <fullName evidence="6">Putative Pto-like serine/threonine kinase</fullName>
    </submittedName>
</protein>
<keyword evidence="4" id="KW-0067">ATP-binding</keyword>
<dbReference type="PROSITE" id="PS00108">
    <property type="entry name" value="PROTEIN_KINASE_ST"/>
    <property type="match status" value="1"/>
</dbReference>
<evidence type="ECO:0000259" key="5">
    <source>
        <dbReference type="PROSITE" id="PS50011"/>
    </source>
</evidence>
<dbReference type="Proteomes" id="UP000620124">
    <property type="component" value="Unassembled WGS sequence"/>
</dbReference>
<dbReference type="AlphaFoldDB" id="A0A8H6U3D6"/>
<dbReference type="InterPro" id="IPR008271">
    <property type="entry name" value="Ser/Thr_kinase_AS"/>
</dbReference>
<dbReference type="SUPFAM" id="SSF56112">
    <property type="entry name" value="Protein kinase-like (PK-like)"/>
    <property type="match status" value="1"/>
</dbReference>
<gene>
    <name evidence="6" type="ORF">MVEN_02568300</name>
</gene>
<dbReference type="GO" id="GO:0005524">
    <property type="term" value="F:ATP binding"/>
    <property type="evidence" value="ECO:0007669"/>
    <property type="project" value="UniProtKB-KW"/>
</dbReference>
<organism evidence="6 7">
    <name type="scientific">Mycena venus</name>
    <dbReference type="NCBI Taxonomy" id="2733690"/>
    <lineage>
        <taxon>Eukaryota</taxon>
        <taxon>Fungi</taxon>
        <taxon>Dikarya</taxon>
        <taxon>Basidiomycota</taxon>
        <taxon>Agaricomycotina</taxon>
        <taxon>Agaricomycetes</taxon>
        <taxon>Agaricomycetidae</taxon>
        <taxon>Agaricales</taxon>
        <taxon>Marasmiineae</taxon>
        <taxon>Mycenaceae</taxon>
        <taxon>Mycena</taxon>
    </lineage>
</organism>
<proteinExistence type="predicted"/>
<evidence type="ECO:0000313" key="7">
    <source>
        <dbReference type="Proteomes" id="UP000620124"/>
    </source>
</evidence>
<keyword evidence="6" id="KW-0418">Kinase</keyword>
<sequence length="155" mass="17274">MPLNHPNIVPLVAFSKERSFLISPLYEQGNIRIFLQKKPDLDHGHRLCLVLGIGEGVKYLHSADIIHSDLKPENVLIDNNIPRISDFGISQLLDTSGCTTASVGTQAYIAPELWRRLSKRETPITGAWTTKESDIFSFGIMALEVCVLRISLCIC</sequence>
<keyword evidence="1" id="KW-0433">Leucine-rich repeat</keyword>
<dbReference type="EMBL" id="JACAZI010000038">
    <property type="protein sequence ID" value="KAF7328114.1"/>
    <property type="molecule type" value="Genomic_DNA"/>
</dbReference>
<evidence type="ECO:0000256" key="2">
    <source>
        <dbReference type="ARBA" id="ARBA00022737"/>
    </source>
</evidence>
<dbReference type="Pfam" id="PF00069">
    <property type="entry name" value="Pkinase"/>
    <property type="match status" value="1"/>
</dbReference>
<dbReference type="InterPro" id="IPR011009">
    <property type="entry name" value="Kinase-like_dom_sf"/>
</dbReference>
<dbReference type="InterPro" id="IPR050647">
    <property type="entry name" value="Plant_LRR-RLKs"/>
</dbReference>
<dbReference type="PANTHER" id="PTHR48056">
    <property type="entry name" value="LRR RECEPTOR-LIKE SERINE/THREONINE-PROTEIN KINASE-RELATED"/>
    <property type="match status" value="1"/>
</dbReference>
<comment type="caution">
    <text evidence="6">The sequence shown here is derived from an EMBL/GenBank/DDBJ whole genome shotgun (WGS) entry which is preliminary data.</text>
</comment>
<keyword evidence="6" id="KW-0808">Transferase</keyword>
<evidence type="ECO:0000256" key="1">
    <source>
        <dbReference type="ARBA" id="ARBA00022614"/>
    </source>
</evidence>
<name>A0A8H6U3D6_9AGAR</name>
<dbReference type="PANTHER" id="PTHR48056:SF81">
    <property type="entry name" value="RECEPTOR PROTEIN-TYROSINE KINASE CEPR1"/>
    <property type="match status" value="1"/>
</dbReference>
<evidence type="ECO:0000256" key="3">
    <source>
        <dbReference type="ARBA" id="ARBA00022741"/>
    </source>
</evidence>
<dbReference type="OrthoDB" id="10252171at2759"/>
<dbReference type="PROSITE" id="PS50011">
    <property type="entry name" value="PROTEIN_KINASE_DOM"/>
    <property type="match status" value="1"/>
</dbReference>
<keyword evidence="2" id="KW-0677">Repeat</keyword>
<dbReference type="SMART" id="SM00220">
    <property type="entry name" value="S_TKc"/>
    <property type="match status" value="1"/>
</dbReference>
<accession>A0A8H6U3D6</accession>
<keyword evidence="3" id="KW-0547">Nucleotide-binding</keyword>
<dbReference type="Gene3D" id="1.10.510.10">
    <property type="entry name" value="Transferase(Phosphotransferase) domain 1"/>
    <property type="match status" value="1"/>
</dbReference>
<keyword evidence="7" id="KW-1185">Reference proteome</keyword>
<reference evidence="6" key="1">
    <citation type="submission" date="2020-05" db="EMBL/GenBank/DDBJ databases">
        <title>Mycena genomes resolve the evolution of fungal bioluminescence.</title>
        <authorList>
            <person name="Tsai I.J."/>
        </authorList>
    </citation>
    <scope>NUCLEOTIDE SEQUENCE</scope>
    <source>
        <strain evidence="6">CCC161011</strain>
    </source>
</reference>
<feature type="domain" description="Protein kinase" evidence="5">
    <location>
        <begin position="1"/>
        <end position="155"/>
    </location>
</feature>